<keyword evidence="1" id="KW-0805">Transcription regulation</keyword>
<reference evidence="5 6" key="1">
    <citation type="journal article" date="2021" name="ISME Commun">
        <title>Automated analysis of genomic sequences facilitates high-throughput and comprehensive description of bacteria.</title>
        <authorList>
            <person name="Hitch T.C.A."/>
        </authorList>
    </citation>
    <scope>NUCLEOTIDE SEQUENCE [LARGE SCALE GENOMIC DNA]</scope>
    <source>
        <strain evidence="5 6">Sanger_02</strain>
    </source>
</reference>
<dbReference type="SMART" id="SM00347">
    <property type="entry name" value="HTH_MARR"/>
    <property type="match status" value="1"/>
</dbReference>
<dbReference type="PANTHER" id="PTHR42756">
    <property type="entry name" value="TRANSCRIPTIONAL REGULATOR, MARR"/>
    <property type="match status" value="1"/>
</dbReference>
<dbReference type="PROSITE" id="PS01117">
    <property type="entry name" value="HTH_MARR_1"/>
    <property type="match status" value="1"/>
</dbReference>
<dbReference type="InterPro" id="IPR000835">
    <property type="entry name" value="HTH_MarR-typ"/>
</dbReference>
<dbReference type="InterPro" id="IPR023187">
    <property type="entry name" value="Tscrpt_reg_MarR-type_CS"/>
</dbReference>
<evidence type="ECO:0000256" key="2">
    <source>
        <dbReference type="ARBA" id="ARBA00023125"/>
    </source>
</evidence>
<gene>
    <name evidence="5" type="ORF">OCV65_13225</name>
</gene>
<organism evidence="5 6">
    <name type="scientific">Dorea ammoniilytica</name>
    <dbReference type="NCBI Taxonomy" id="2981788"/>
    <lineage>
        <taxon>Bacteria</taxon>
        <taxon>Bacillati</taxon>
        <taxon>Bacillota</taxon>
        <taxon>Clostridia</taxon>
        <taxon>Lachnospirales</taxon>
        <taxon>Lachnospiraceae</taxon>
        <taxon>Dorea</taxon>
    </lineage>
</organism>
<dbReference type="InterPro" id="IPR036390">
    <property type="entry name" value="WH_DNA-bd_sf"/>
</dbReference>
<keyword evidence="6" id="KW-1185">Reference proteome</keyword>
<proteinExistence type="predicted"/>
<protein>
    <submittedName>
        <fullName evidence="5">MarR family transcriptional regulator</fullName>
    </submittedName>
</protein>
<dbReference type="InterPro" id="IPR036388">
    <property type="entry name" value="WH-like_DNA-bd_sf"/>
</dbReference>
<comment type="caution">
    <text evidence="5">The sequence shown here is derived from an EMBL/GenBank/DDBJ whole genome shotgun (WGS) entry which is preliminary data.</text>
</comment>
<keyword evidence="2" id="KW-0238">DNA-binding</keyword>
<dbReference type="PROSITE" id="PS50995">
    <property type="entry name" value="HTH_MARR_2"/>
    <property type="match status" value="1"/>
</dbReference>
<dbReference type="SUPFAM" id="SSF46785">
    <property type="entry name" value="Winged helix' DNA-binding domain"/>
    <property type="match status" value="1"/>
</dbReference>
<evidence type="ECO:0000313" key="5">
    <source>
        <dbReference type="EMBL" id="MCU6701179.1"/>
    </source>
</evidence>
<feature type="domain" description="HTH marR-type" evidence="4">
    <location>
        <begin position="1"/>
        <end position="135"/>
    </location>
</feature>
<name>A0ABT2S9B8_9FIRM</name>
<evidence type="ECO:0000259" key="4">
    <source>
        <dbReference type="PROSITE" id="PS50995"/>
    </source>
</evidence>
<dbReference type="RefSeq" id="WP_262582462.1">
    <property type="nucleotide sequence ID" value="NZ_JAOQJV010000033.1"/>
</dbReference>
<accession>A0ABT2S9B8</accession>
<keyword evidence="3" id="KW-0804">Transcription</keyword>
<evidence type="ECO:0000313" key="6">
    <source>
        <dbReference type="Proteomes" id="UP001207605"/>
    </source>
</evidence>
<sequence length="155" mass="18115">MDELYGEFFRAMHQFRKLNVASILPDISQSEFAAMNEIMDKGEDGKITISELACKSKVHSSAISRTLHCLEEKGYIERSIDKNDRRNICVELTEEGKRVTTEARQIMCDYVKAVVEHLENRELERLIAYMNKIYSVAEKEIEARKWKDRKGKEHE</sequence>
<dbReference type="Pfam" id="PF01047">
    <property type="entry name" value="MarR"/>
    <property type="match status" value="1"/>
</dbReference>
<dbReference type="PANTHER" id="PTHR42756:SF1">
    <property type="entry name" value="TRANSCRIPTIONAL REPRESSOR OF EMRAB OPERON"/>
    <property type="match status" value="1"/>
</dbReference>
<dbReference type="Gene3D" id="1.10.10.10">
    <property type="entry name" value="Winged helix-like DNA-binding domain superfamily/Winged helix DNA-binding domain"/>
    <property type="match status" value="1"/>
</dbReference>
<dbReference type="PRINTS" id="PR00598">
    <property type="entry name" value="HTHMARR"/>
</dbReference>
<dbReference type="Proteomes" id="UP001207605">
    <property type="component" value="Unassembled WGS sequence"/>
</dbReference>
<evidence type="ECO:0000256" key="3">
    <source>
        <dbReference type="ARBA" id="ARBA00023163"/>
    </source>
</evidence>
<dbReference type="EMBL" id="JAOQJV010000033">
    <property type="protein sequence ID" value="MCU6701179.1"/>
    <property type="molecule type" value="Genomic_DNA"/>
</dbReference>
<evidence type="ECO:0000256" key="1">
    <source>
        <dbReference type="ARBA" id="ARBA00023015"/>
    </source>
</evidence>